<evidence type="ECO:0000256" key="6">
    <source>
        <dbReference type="SAM" id="SignalP"/>
    </source>
</evidence>
<dbReference type="PANTHER" id="PTHR42996">
    <property type="entry name" value="PHOSPHATE-BINDING PROTEIN PSTS"/>
    <property type="match status" value="1"/>
</dbReference>
<organism evidence="8 9">
    <name type="scientific">Arthrobacter citreus</name>
    <dbReference type="NCBI Taxonomy" id="1670"/>
    <lineage>
        <taxon>Bacteria</taxon>
        <taxon>Bacillati</taxon>
        <taxon>Actinomycetota</taxon>
        <taxon>Actinomycetes</taxon>
        <taxon>Micrococcales</taxon>
        <taxon>Micrococcaceae</taxon>
        <taxon>Arthrobacter</taxon>
    </lineage>
</organism>
<dbReference type="Proteomes" id="UP001448858">
    <property type="component" value="Chromosome"/>
</dbReference>
<keyword evidence="3 4" id="KW-0592">Phosphate transport</keyword>
<dbReference type="CDD" id="cd13565">
    <property type="entry name" value="PBP2_PstS"/>
    <property type="match status" value="1"/>
</dbReference>
<evidence type="ECO:0000256" key="3">
    <source>
        <dbReference type="ARBA" id="ARBA00022592"/>
    </source>
</evidence>
<dbReference type="PIRSF" id="PIRSF002756">
    <property type="entry name" value="PstS"/>
    <property type="match status" value="1"/>
</dbReference>
<evidence type="ECO:0000256" key="2">
    <source>
        <dbReference type="ARBA" id="ARBA00022448"/>
    </source>
</evidence>
<name>A0ABZ3A063_9MICC</name>
<feature type="region of interest" description="Disordered" evidence="5">
    <location>
        <begin position="170"/>
        <end position="191"/>
    </location>
</feature>
<feature type="chain" id="PRO_5047432379" description="Phosphate-binding protein" evidence="6">
    <location>
        <begin position="23"/>
        <end position="375"/>
    </location>
</feature>
<dbReference type="RefSeq" id="WP_342025435.1">
    <property type="nucleotide sequence ID" value="NZ_CP151657.1"/>
</dbReference>
<dbReference type="PROSITE" id="PS51257">
    <property type="entry name" value="PROKAR_LIPOPROTEIN"/>
    <property type="match status" value="1"/>
</dbReference>
<keyword evidence="9" id="KW-1185">Reference proteome</keyword>
<evidence type="ECO:0000256" key="1">
    <source>
        <dbReference type="ARBA" id="ARBA00008725"/>
    </source>
</evidence>
<sequence length="375" mass="37436">MVSGKFSTAAVLLSAAALTLTACGSDSATAPAGGTQSSSSSESTVTGTLSGAGASSQDSAMQAWIAGFGEANPGASVQYSADGSGAGREALLAGGVQFAGSDAYLDEEEVAAAAAVCGPEGALHIPAYISPIAVAFNLPGVDELNLDATTIAKIFRGEITAWNDPAISEANPGVELPSTPVTPVHRGDESGTTKNFTEYLAAAAPDAWTDKASGEWPAEIGNGENASGTGGVVSLVTSTEGAVTYADASAAGDLGTVSVLVGSDYVALSSEAASKAVEASTPVTGEGRPDGDMAMELDRDTTESGAYPLVLVSYHVYCTGYENAETVDLVKAFGEYVVSEEGQAAAQDAAGNAPLSEALREKAVTALEGITVLQK</sequence>
<feature type="compositionally biased region" description="Low complexity" evidence="5">
    <location>
        <begin position="28"/>
        <end position="51"/>
    </location>
</feature>
<feature type="signal peptide" evidence="6">
    <location>
        <begin position="1"/>
        <end position="22"/>
    </location>
</feature>
<dbReference type="Gene3D" id="3.40.190.10">
    <property type="entry name" value="Periplasmic binding protein-like II"/>
    <property type="match status" value="2"/>
</dbReference>
<keyword evidence="6" id="KW-0732">Signal</keyword>
<dbReference type="EMBL" id="CP151657">
    <property type="protein sequence ID" value="WZP17843.1"/>
    <property type="molecule type" value="Genomic_DNA"/>
</dbReference>
<dbReference type="Pfam" id="PF12849">
    <property type="entry name" value="PBP_like_2"/>
    <property type="match status" value="1"/>
</dbReference>
<keyword evidence="2 4" id="KW-0813">Transport</keyword>
<accession>A0ABZ3A063</accession>
<feature type="domain" description="PBP" evidence="7">
    <location>
        <begin position="39"/>
        <end position="341"/>
    </location>
</feature>
<gene>
    <name evidence="8" type="primary">pstS</name>
    <name evidence="8" type="ORF">AAE021_15205</name>
</gene>
<feature type="region of interest" description="Disordered" evidence="5">
    <location>
        <begin position="28"/>
        <end position="53"/>
    </location>
</feature>
<dbReference type="InterPro" id="IPR024370">
    <property type="entry name" value="PBP_domain"/>
</dbReference>
<dbReference type="InterPro" id="IPR005673">
    <property type="entry name" value="ABC_phos-bd_PstS"/>
</dbReference>
<evidence type="ECO:0000256" key="5">
    <source>
        <dbReference type="SAM" id="MobiDB-lite"/>
    </source>
</evidence>
<dbReference type="PANTHER" id="PTHR42996:SF1">
    <property type="entry name" value="PHOSPHATE-BINDING PROTEIN PSTS"/>
    <property type="match status" value="1"/>
</dbReference>
<comment type="similarity">
    <text evidence="1 4">Belongs to the PstS family.</text>
</comment>
<evidence type="ECO:0000259" key="7">
    <source>
        <dbReference type="Pfam" id="PF12849"/>
    </source>
</evidence>
<dbReference type="InterPro" id="IPR050962">
    <property type="entry name" value="Phosphate-bind_PstS"/>
</dbReference>
<dbReference type="SUPFAM" id="SSF53850">
    <property type="entry name" value="Periplasmic binding protein-like II"/>
    <property type="match status" value="1"/>
</dbReference>
<reference evidence="8 9" key="1">
    <citation type="submission" date="2024-04" db="EMBL/GenBank/DDBJ databases">
        <title>Arthrobacter sp. from Plains bison fecal sample.</title>
        <authorList>
            <person name="Ruzzini A."/>
        </authorList>
    </citation>
    <scope>NUCLEOTIDE SEQUENCE [LARGE SCALE GENOMIC DNA]</scope>
    <source>
        <strain evidence="8 9">EINP1</strain>
    </source>
</reference>
<protein>
    <recommendedName>
        <fullName evidence="4">Phosphate-binding protein</fullName>
    </recommendedName>
</protein>
<evidence type="ECO:0000256" key="4">
    <source>
        <dbReference type="PIRNR" id="PIRNR002756"/>
    </source>
</evidence>
<evidence type="ECO:0000313" key="9">
    <source>
        <dbReference type="Proteomes" id="UP001448858"/>
    </source>
</evidence>
<evidence type="ECO:0000313" key="8">
    <source>
        <dbReference type="EMBL" id="WZP17843.1"/>
    </source>
</evidence>
<proteinExistence type="inferred from homology"/>
<dbReference type="NCBIfam" id="TIGR00975">
    <property type="entry name" value="3a0107s03"/>
    <property type="match status" value="1"/>
</dbReference>